<keyword evidence="3" id="KW-1185">Reference proteome</keyword>
<organism evidence="2 3">
    <name type="scientific">Pandoraea anhela</name>
    <dbReference type="NCBI Taxonomy" id="2508295"/>
    <lineage>
        <taxon>Bacteria</taxon>
        <taxon>Pseudomonadati</taxon>
        <taxon>Pseudomonadota</taxon>
        <taxon>Betaproteobacteria</taxon>
        <taxon>Burkholderiales</taxon>
        <taxon>Burkholderiaceae</taxon>
        <taxon>Pandoraea</taxon>
    </lineage>
</organism>
<name>A0A5E4T2I4_9BURK</name>
<evidence type="ECO:0000256" key="1">
    <source>
        <dbReference type="SAM" id="MobiDB-lite"/>
    </source>
</evidence>
<accession>A0A5E4T2I4</accession>
<dbReference type="OrthoDB" id="8945796at2"/>
<gene>
    <name evidence="2" type="ORF">PAN31108_01068</name>
</gene>
<dbReference type="Proteomes" id="UP000406256">
    <property type="component" value="Unassembled WGS sequence"/>
</dbReference>
<sequence length="157" mass="16841">MDNINAAGTTGLQSISLPESSSPQPNAPIAADLDKAQSAPTSVSIRANSSLSLPDWAYSKWASMHESQDGRSFDELVEALACQQDCLPNDVSVALLTNINCLESSVRFGAFNAFRNSDPADNSGRFGAIATDTWLENFAEDVRVEVRDALKGMTIRS</sequence>
<proteinExistence type="predicted"/>
<evidence type="ECO:0000313" key="3">
    <source>
        <dbReference type="Proteomes" id="UP000406256"/>
    </source>
</evidence>
<dbReference type="AlphaFoldDB" id="A0A5E4T2I4"/>
<reference evidence="2 3" key="1">
    <citation type="submission" date="2019-08" db="EMBL/GenBank/DDBJ databases">
        <authorList>
            <person name="Peeters C."/>
        </authorList>
    </citation>
    <scope>NUCLEOTIDE SEQUENCE [LARGE SCALE GENOMIC DNA]</scope>
    <source>
        <strain evidence="2 3">LMG 31108</strain>
    </source>
</reference>
<protein>
    <submittedName>
        <fullName evidence="2">Uncharacterized protein</fullName>
    </submittedName>
</protein>
<dbReference type="RefSeq" id="WP_150667808.1">
    <property type="nucleotide sequence ID" value="NZ_CABPSB010000002.1"/>
</dbReference>
<dbReference type="EMBL" id="CABPSB010000002">
    <property type="protein sequence ID" value="VVD80249.1"/>
    <property type="molecule type" value="Genomic_DNA"/>
</dbReference>
<feature type="region of interest" description="Disordered" evidence="1">
    <location>
        <begin position="1"/>
        <end position="30"/>
    </location>
</feature>
<evidence type="ECO:0000313" key="2">
    <source>
        <dbReference type="EMBL" id="VVD80249.1"/>
    </source>
</evidence>
<feature type="compositionally biased region" description="Polar residues" evidence="1">
    <location>
        <begin position="1"/>
        <end position="24"/>
    </location>
</feature>